<name>A0A0S4IXK3_BODSA</name>
<dbReference type="InterPro" id="IPR036322">
    <property type="entry name" value="WD40_repeat_dom_sf"/>
</dbReference>
<evidence type="ECO:0000313" key="3">
    <source>
        <dbReference type="Proteomes" id="UP000051952"/>
    </source>
</evidence>
<dbReference type="InterPro" id="IPR001680">
    <property type="entry name" value="WD40_rpt"/>
</dbReference>
<feature type="repeat" description="WD" evidence="1">
    <location>
        <begin position="209"/>
        <end position="250"/>
    </location>
</feature>
<dbReference type="OrthoDB" id="10251741at2759"/>
<dbReference type="VEuPathDB" id="TriTrypDB:BSAL_79090"/>
<accession>A0A0S4IXK3</accession>
<proteinExistence type="predicted"/>
<keyword evidence="1" id="KW-0853">WD repeat</keyword>
<dbReference type="SMART" id="SM00320">
    <property type="entry name" value="WD40"/>
    <property type="match status" value="5"/>
</dbReference>
<dbReference type="AlphaFoldDB" id="A0A0S4IXK3"/>
<dbReference type="SUPFAM" id="SSF50978">
    <property type="entry name" value="WD40 repeat-like"/>
    <property type="match status" value="1"/>
</dbReference>
<dbReference type="InterPro" id="IPR015943">
    <property type="entry name" value="WD40/YVTN_repeat-like_dom_sf"/>
</dbReference>
<dbReference type="PANTHER" id="PTHR47822">
    <property type="entry name" value="CARBOHYDRATE BINDING DOMAIN CONTAINING PROTEIN"/>
    <property type="match status" value="1"/>
</dbReference>
<reference evidence="3" key="1">
    <citation type="submission" date="2015-09" db="EMBL/GenBank/DDBJ databases">
        <authorList>
            <consortium name="Pathogen Informatics"/>
        </authorList>
    </citation>
    <scope>NUCLEOTIDE SEQUENCE [LARGE SCALE GENOMIC DNA]</scope>
    <source>
        <strain evidence="3">Lake Konstanz</strain>
    </source>
</reference>
<evidence type="ECO:0000313" key="2">
    <source>
        <dbReference type="EMBL" id="CUG41715.1"/>
    </source>
</evidence>
<dbReference type="PROSITE" id="PS50082">
    <property type="entry name" value="WD_REPEATS_2"/>
    <property type="match status" value="1"/>
</dbReference>
<dbReference type="EMBL" id="CYKH01000798">
    <property type="protein sequence ID" value="CUG41715.1"/>
    <property type="molecule type" value="Genomic_DNA"/>
</dbReference>
<organism evidence="2 3">
    <name type="scientific">Bodo saltans</name>
    <name type="common">Flagellated protozoan</name>
    <dbReference type="NCBI Taxonomy" id="75058"/>
    <lineage>
        <taxon>Eukaryota</taxon>
        <taxon>Discoba</taxon>
        <taxon>Euglenozoa</taxon>
        <taxon>Kinetoplastea</taxon>
        <taxon>Metakinetoplastina</taxon>
        <taxon>Eubodonida</taxon>
        <taxon>Bodonidae</taxon>
        <taxon>Bodo</taxon>
    </lineage>
</organism>
<dbReference type="OMA" id="HTIDENR"/>
<evidence type="ECO:0000256" key="1">
    <source>
        <dbReference type="PROSITE-ProRule" id="PRU00221"/>
    </source>
</evidence>
<keyword evidence="3" id="KW-1185">Reference proteome</keyword>
<gene>
    <name evidence="2" type="ORF">BSAL_79090</name>
</gene>
<sequence length="375" mass="40635">MFLTLISASILEQQRKNQEIGGGKNNNFLPSTHLSTSIIIMQHTKDVVEVHRASQGSQEGGEATMSIQFTPDFEWVAAASSTGVVQFTSRTQNTVFRPFGLGDRDTGLTNISFCKDYNDEGSQNAYWMSASSSSGLVRVFEVIPGERYNTLGEAREENETLVTALSPNHKLMASGGADKVLRVYTVTPDDGMRLTQSIEQGIDEHGAPSIGHGSRIFAIKFLPDSFTFLSAGWESSVLLYDTRAGNSPQRQFQGPRISGDGIDLSGNLLVTASDRLTDQLQFFDFGSGQKVGKDVSFNSSLFSVRLSTRKGNAVAWVAGSKENTVACVDIKTREVVTSIRNLDEAMFALDVNGDRPGLIYAGGGAGSVYRITVIE</sequence>
<protein>
    <submittedName>
        <fullName evidence="2">Uncharacterized protein</fullName>
    </submittedName>
</protein>
<dbReference type="Pfam" id="PF00400">
    <property type="entry name" value="WD40"/>
    <property type="match status" value="2"/>
</dbReference>
<dbReference type="PANTHER" id="PTHR47822:SF2">
    <property type="entry name" value="F-BOX AND WD-40 DOMAIN PROTEIN 7"/>
    <property type="match status" value="1"/>
</dbReference>
<dbReference type="Gene3D" id="2.130.10.10">
    <property type="entry name" value="YVTN repeat-like/Quinoprotein amine dehydrogenase"/>
    <property type="match status" value="2"/>
</dbReference>
<dbReference type="Proteomes" id="UP000051952">
    <property type="component" value="Unassembled WGS sequence"/>
</dbReference>